<dbReference type="AlphaFoldDB" id="A0AAW1DG83"/>
<evidence type="ECO:0008006" key="4">
    <source>
        <dbReference type="Google" id="ProtNLM"/>
    </source>
</evidence>
<evidence type="ECO:0000313" key="3">
    <source>
        <dbReference type="Proteomes" id="UP001461498"/>
    </source>
</evidence>
<reference evidence="2 3" key="1">
    <citation type="submission" date="2022-12" db="EMBL/GenBank/DDBJ databases">
        <title>Chromosome-level genome assembly of true bugs.</title>
        <authorList>
            <person name="Ma L."/>
            <person name="Li H."/>
        </authorList>
    </citation>
    <scope>NUCLEOTIDE SEQUENCE [LARGE SCALE GENOMIC DNA]</scope>
    <source>
        <strain evidence="2">Lab_2022b</strain>
    </source>
</reference>
<organism evidence="2 3">
    <name type="scientific">Rhynocoris fuscipes</name>
    <dbReference type="NCBI Taxonomy" id="488301"/>
    <lineage>
        <taxon>Eukaryota</taxon>
        <taxon>Metazoa</taxon>
        <taxon>Ecdysozoa</taxon>
        <taxon>Arthropoda</taxon>
        <taxon>Hexapoda</taxon>
        <taxon>Insecta</taxon>
        <taxon>Pterygota</taxon>
        <taxon>Neoptera</taxon>
        <taxon>Paraneoptera</taxon>
        <taxon>Hemiptera</taxon>
        <taxon>Heteroptera</taxon>
        <taxon>Panheteroptera</taxon>
        <taxon>Cimicomorpha</taxon>
        <taxon>Reduviidae</taxon>
        <taxon>Harpactorinae</taxon>
        <taxon>Harpactorini</taxon>
        <taxon>Rhynocoris</taxon>
    </lineage>
</organism>
<dbReference type="Proteomes" id="UP001461498">
    <property type="component" value="Unassembled WGS sequence"/>
</dbReference>
<evidence type="ECO:0000313" key="2">
    <source>
        <dbReference type="EMBL" id="KAK9509836.1"/>
    </source>
</evidence>
<sequence>MKVLLTILSVLCLLGTCCCSSEDISDFVDQILYNIRPLAVADHFEQIKVPGFHRTGLRCREGILSDLSTIERKGNCTLSIHGDDSAVITATLGLRTFKLSYPDCAIVNLFRQRVQLFADGDQVSVQISVYHRGTRCYAELNSVKLKLLQNARVYTSGYRWLTYIEEFILKWLIQHYEKQLLQPLYRLLWREAEFLSHIDICKIRG</sequence>
<dbReference type="EMBL" id="JAPXFL010000002">
    <property type="protein sequence ID" value="KAK9509836.1"/>
    <property type="molecule type" value="Genomic_DNA"/>
</dbReference>
<keyword evidence="3" id="KW-1185">Reference proteome</keyword>
<gene>
    <name evidence="2" type="ORF">O3M35_004740</name>
</gene>
<feature type="signal peptide" evidence="1">
    <location>
        <begin position="1"/>
        <end position="19"/>
    </location>
</feature>
<protein>
    <recommendedName>
        <fullName evidence="4">Secreted protein</fullName>
    </recommendedName>
</protein>
<keyword evidence="1" id="KW-0732">Signal</keyword>
<proteinExistence type="predicted"/>
<feature type="chain" id="PRO_5043362651" description="Secreted protein" evidence="1">
    <location>
        <begin position="20"/>
        <end position="205"/>
    </location>
</feature>
<accession>A0AAW1DG83</accession>
<name>A0AAW1DG83_9HEMI</name>
<comment type="caution">
    <text evidence="2">The sequence shown here is derived from an EMBL/GenBank/DDBJ whole genome shotgun (WGS) entry which is preliminary data.</text>
</comment>
<dbReference type="Gene3D" id="3.15.10.50">
    <property type="match status" value="1"/>
</dbReference>
<dbReference type="InterPro" id="IPR038602">
    <property type="entry name" value="Mite_allergen_7_sf"/>
</dbReference>
<evidence type="ECO:0000256" key="1">
    <source>
        <dbReference type="SAM" id="SignalP"/>
    </source>
</evidence>